<dbReference type="SUPFAM" id="SSF53659">
    <property type="entry name" value="Isocitrate/Isopropylmalate dehydrogenase-like"/>
    <property type="match status" value="1"/>
</dbReference>
<evidence type="ECO:0000313" key="8">
    <source>
        <dbReference type="Proteomes" id="UP000515847"/>
    </source>
</evidence>
<evidence type="ECO:0000313" key="7">
    <source>
        <dbReference type="EMBL" id="QNB47919.1"/>
    </source>
</evidence>
<dbReference type="EMBL" id="CP045798">
    <property type="protein sequence ID" value="QNB47919.1"/>
    <property type="molecule type" value="Genomic_DNA"/>
</dbReference>
<evidence type="ECO:0000256" key="3">
    <source>
        <dbReference type="ARBA" id="ARBA00011738"/>
    </source>
</evidence>
<proteinExistence type="inferred from homology"/>
<dbReference type="Proteomes" id="UP000515847">
    <property type="component" value="Chromosome"/>
</dbReference>
<keyword evidence="8" id="KW-1185">Reference proteome</keyword>
<evidence type="ECO:0000256" key="2">
    <source>
        <dbReference type="ARBA" id="ARBA00009464"/>
    </source>
</evidence>
<gene>
    <name evidence="7" type="primary">pdxA</name>
    <name evidence="7" type="ORF">BR63_17635</name>
</gene>
<sequence>MKKRPILAITMGDPSGVGAEITVKTLSKPEYYEMARPLVIGDAERIRQSLKFVNQPLEVNIIKDVKDAKFTFGTIDVLHLNINGASEVPYGQVNAIAGKASVSYIFKGIELAKNREVDAVVTGPIHKEAMHLAGFTQYPGHTEIFADKTNTKDYAMMLATDGYYVIHVSTHCSLRQACDKATKERVKTVIDLAHDMIQTYQVPNPVIAVAGLNPHSGEGGAFGTEEIEHIIPAIEEAKAEGKEVIGPIPPDSLFVRAMKGQFQVMIVMYHDQGHIPVKVINFDDGVNVTLGLPIIRTSVDHGTAFGKAGKGTASPASMEAAFKLAAEMALKKYYR</sequence>
<organism evidence="7 8">
    <name type="scientific">Thermanaerosceptrum fracticalcis</name>
    <dbReference type="NCBI Taxonomy" id="1712410"/>
    <lineage>
        <taxon>Bacteria</taxon>
        <taxon>Bacillati</taxon>
        <taxon>Bacillota</taxon>
        <taxon>Clostridia</taxon>
        <taxon>Eubacteriales</taxon>
        <taxon>Peptococcaceae</taxon>
        <taxon>Thermanaerosceptrum</taxon>
    </lineage>
</organism>
<dbReference type="GO" id="GO:0046872">
    <property type="term" value="F:metal ion binding"/>
    <property type="evidence" value="ECO:0007669"/>
    <property type="project" value="UniProtKB-KW"/>
</dbReference>
<dbReference type="AlphaFoldDB" id="A0A7G6E765"/>
<dbReference type="KEGG" id="tfr:BR63_17635"/>
<dbReference type="PANTHER" id="PTHR30004:SF6">
    <property type="entry name" value="D-THREONATE 4-PHOSPHATE DEHYDROGENASE"/>
    <property type="match status" value="1"/>
</dbReference>
<name>A0A7G6E765_THEFR</name>
<dbReference type="GO" id="GO:0050570">
    <property type="term" value="F:4-hydroxythreonine-4-phosphate dehydrogenase activity"/>
    <property type="evidence" value="ECO:0007669"/>
    <property type="project" value="UniProtKB-EC"/>
</dbReference>
<keyword evidence="6" id="KW-0520">NAD</keyword>
<protein>
    <submittedName>
        <fullName evidence="7">4-hydroxythreonine-4-phosphate dehydrogenase PdxA</fullName>
        <ecNumber evidence="7">1.1.1.262</ecNumber>
    </submittedName>
</protein>
<comment type="cofactor">
    <cofactor evidence="1">
        <name>a divalent metal cation</name>
        <dbReference type="ChEBI" id="CHEBI:60240"/>
    </cofactor>
</comment>
<dbReference type="PANTHER" id="PTHR30004">
    <property type="entry name" value="4-HYDROXYTHREONINE-4-PHOSPHATE DEHYDROGENASE"/>
    <property type="match status" value="1"/>
</dbReference>
<evidence type="ECO:0000256" key="6">
    <source>
        <dbReference type="ARBA" id="ARBA00023027"/>
    </source>
</evidence>
<keyword evidence="5 7" id="KW-0560">Oxidoreductase</keyword>
<dbReference type="RefSeq" id="WP_034424731.1">
    <property type="nucleotide sequence ID" value="NZ_CP045798.1"/>
</dbReference>
<comment type="similarity">
    <text evidence="2">Belongs to the PdxA family. PdxA2 subfamily.</text>
</comment>
<dbReference type="EC" id="1.1.1.262" evidence="7"/>
<dbReference type="Pfam" id="PF04166">
    <property type="entry name" value="PdxA"/>
    <property type="match status" value="1"/>
</dbReference>
<reference evidence="7 8" key="1">
    <citation type="journal article" date="2019" name="Front. Microbiol.">
        <title>Thermoanaerosceptrum fracticalcis gen. nov. sp. nov., a Novel Fumarate-Fermenting Microorganism From a Deep Fractured Carbonate Aquifer of the US Great Basin.</title>
        <authorList>
            <person name="Hamilton-Brehm S.D."/>
            <person name="Stewart L.E."/>
            <person name="Zavarin M."/>
            <person name="Caldwell M."/>
            <person name="Lawson P.A."/>
            <person name="Onstott T.C."/>
            <person name="Grzymski J."/>
            <person name="Neveux I."/>
            <person name="Lollar B.S."/>
            <person name="Russell C.E."/>
            <person name="Moser D.P."/>
        </authorList>
    </citation>
    <scope>NUCLEOTIDE SEQUENCE [LARGE SCALE GENOMIC DNA]</scope>
    <source>
        <strain evidence="7 8">DRI-13</strain>
    </source>
</reference>
<dbReference type="GO" id="GO:0051287">
    <property type="term" value="F:NAD binding"/>
    <property type="evidence" value="ECO:0007669"/>
    <property type="project" value="InterPro"/>
</dbReference>
<accession>A0A7G6E765</accession>
<dbReference type="InterPro" id="IPR005255">
    <property type="entry name" value="PdxA_fam"/>
</dbReference>
<evidence type="ECO:0000256" key="5">
    <source>
        <dbReference type="ARBA" id="ARBA00023002"/>
    </source>
</evidence>
<comment type="subunit">
    <text evidence="3">Homodimer.</text>
</comment>
<dbReference type="OrthoDB" id="9801783at2"/>
<evidence type="ECO:0000256" key="4">
    <source>
        <dbReference type="ARBA" id="ARBA00022723"/>
    </source>
</evidence>
<dbReference type="Gene3D" id="3.40.718.10">
    <property type="entry name" value="Isopropylmalate Dehydrogenase"/>
    <property type="match status" value="1"/>
</dbReference>
<keyword evidence="4" id="KW-0479">Metal-binding</keyword>
<evidence type="ECO:0000256" key="1">
    <source>
        <dbReference type="ARBA" id="ARBA00001968"/>
    </source>
</evidence>
<dbReference type="NCBIfam" id="TIGR00557">
    <property type="entry name" value="pdxA"/>
    <property type="match status" value="1"/>
</dbReference>